<feature type="compositionally biased region" description="Gly residues" evidence="11">
    <location>
        <begin position="328"/>
        <end position="340"/>
    </location>
</feature>
<name>A0A6H0XZ72_9PEZI</name>
<comment type="subcellular location">
    <subcellularLocation>
        <location evidence="2">Cytoplasm</location>
    </subcellularLocation>
    <subcellularLocation>
        <location evidence="1">Endoplasmic reticulum</location>
    </subcellularLocation>
</comment>
<keyword evidence="15" id="KW-1185">Reference proteome</keyword>
<dbReference type="InterPro" id="IPR045128">
    <property type="entry name" value="PI31-like"/>
</dbReference>
<evidence type="ECO:0000256" key="5">
    <source>
        <dbReference type="ARBA" id="ARBA00022490"/>
    </source>
</evidence>
<sequence length="355" mass="37908">MPDHGPPDNPLSATSLTNIIAASLPRTSDPQLKTPHDAIAIAAHACLISVGFRLIGLGEDHKIEASSEAADTRPLPEEWNANAGHYAFRYKHNQSSMEYLLKVNRMGNKAVILAMGLGDDRTNTFDIGVSEFTSAGNLPASPAREGTNPADTRRTIENVFINIGRLSDFGSLVRIRVIQKLMPGLSKAGYAETADGQSSSRDQPRPDRPDYDPLREPARPRMPLQDPLAHPRRQMPDPMPGFDDEHEILRPPRGVGGFGGPNFGDRDLYPAGLGPNDPFRGGVGPGLNPLGGGMHPTFDDPLFAGQGRGNRGYDPQAPPGSRYDPIGPGSGHPRGAGLGGRPPNPFGGFGDGDFI</sequence>
<keyword evidence="7" id="KW-0256">Endoplasmic reticulum</keyword>
<evidence type="ECO:0000256" key="7">
    <source>
        <dbReference type="ARBA" id="ARBA00022824"/>
    </source>
</evidence>
<evidence type="ECO:0000313" key="14">
    <source>
        <dbReference type="EMBL" id="QIW99709.1"/>
    </source>
</evidence>
<dbReference type="GO" id="GO:0000502">
    <property type="term" value="C:proteasome complex"/>
    <property type="evidence" value="ECO:0007669"/>
    <property type="project" value="UniProtKB-KW"/>
</dbReference>
<dbReference type="InterPro" id="IPR013886">
    <property type="entry name" value="PI31_Prot_C"/>
</dbReference>
<evidence type="ECO:0000259" key="12">
    <source>
        <dbReference type="Pfam" id="PF08577"/>
    </source>
</evidence>
<dbReference type="GO" id="GO:0043161">
    <property type="term" value="P:proteasome-mediated ubiquitin-dependent protein catabolic process"/>
    <property type="evidence" value="ECO:0007669"/>
    <property type="project" value="InterPro"/>
</dbReference>
<keyword evidence="5" id="KW-0963">Cytoplasm</keyword>
<feature type="compositionally biased region" description="Basic and acidic residues" evidence="11">
    <location>
        <begin position="202"/>
        <end position="219"/>
    </location>
</feature>
<dbReference type="Gene3D" id="3.40.1000.30">
    <property type="match status" value="1"/>
</dbReference>
<dbReference type="OrthoDB" id="68090at2759"/>
<dbReference type="PANTHER" id="PTHR13266:SF1">
    <property type="entry name" value="PROTEASOME INHIBITOR PI31 SUBUNIT"/>
    <property type="match status" value="1"/>
</dbReference>
<dbReference type="AlphaFoldDB" id="A0A6H0XZ72"/>
<reference evidence="14 15" key="1">
    <citation type="journal article" date="2016" name="Sci. Rep.">
        <title>Peltaster fructicola genome reveals evolution from an invasive phytopathogen to an ectophytic parasite.</title>
        <authorList>
            <person name="Xu C."/>
            <person name="Chen H."/>
            <person name="Gleason M.L."/>
            <person name="Xu J.R."/>
            <person name="Liu H."/>
            <person name="Zhang R."/>
            <person name="Sun G."/>
        </authorList>
    </citation>
    <scope>NUCLEOTIDE SEQUENCE [LARGE SCALE GENOMIC DNA]</scope>
    <source>
        <strain evidence="14 15">LNHT1506</strain>
    </source>
</reference>
<evidence type="ECO:0000313" key="15">
    <source>
        <dbReference type="Proteomes" id="UP000503462"/>
    </source>
</evidence>
<evidence type="ECO:0000256" key="2">
    <source>
        <dbReference type="ARBA" id="ARBA00004496"/>
    </source>
</evidence>
<evidence type="ECO:0000256" key="10">
    <source>
        <dbReference type="ARBA" id="ARBA00024805"/>
    </source>
</evidence>
<dbReference type="GO" id="GO:0005783">
    <property type="term" value="C:endoplasmic reticulum"/>
    <property type="evidence" value="ECO:0007669"/>
    <property type="project" value="UniProtKB-SubCell"/>
</dbReference>
<evidence type="ECO:0000256" key="11">
    <source>
        <dbReference type="SAM" id="MobiDB-lite"/>
    </source>
</evidence>
<dbReference type="Pfam" id="PF11566">
    <property type="entry name" value="PI31_Prot_N"/>
    <property type="match status" value="1"/>
</dbReference>
<comment type="similarity">
    <text evidence="3">Belongs to the proteasome inhibitor PI31 family.</text>
</comment>
<keyword evidence="9" id="KW-0007">Acetylation</keyword>
<feature type="domain" description="PI31 proteasome regulator C-terminal" evidence="12">
    <location>
        <begin position="264"/>
        <end position="328"/>
    </location>
</feature>
<evidence type="ECO:0000256" key="3">
    <source>
        <dbReference type="ARBA" id="ARBA00006405"/>
    </source>
</evidence>
<protein>
    <submittedName>
        <fullName evidence="14">Uncharacterized protein</fullName>
    </submittedName>
</protein>
<evidence type="ECO:0000259" key="13">
    <source>
        <dbReference type="Pfam" id="PF11566"/>
    </source>
</evidence>
<dbReference type="Pfam" id="PF08577">
    <property type="entry name" value="PI31_Prot_C"/>
    <property type="match status" value="1"/>
</dbReference>
<evidence type="ECO:0000256" key="4">
    <source>
        <dbReference type="ARBA" id="ARBA00022481"/>
    </source>
</evidence>
<accession>A0A6H0XZ72</accession>
<evidence type="ECO:0000256" key="6">
    <source>
        <dbReference type="ARBA" id="ARBA00022553"/>
    </source>
</evidence>
<feature type="region of interest" description="Disordered" evidence="11">
    <location>
        <begin position="290"/>
        <end position="355"/>
    </location>
</feature>
<comment type="function">
    <text evidence="10">Plays an important role in control of proteasome function. Inhibits the hydrolysis of protein and peptide substrates by the 20S proteasome. Also inhibits the activation of the proteasome by the proteasome regulatory proteins PA700 and PA28.</text>
</comment>
<keyword evidence="6" id="KW-0597">Phosphoprotein</keyword>
<keyword evidence="8" id="KW-0647">Proteasome</keyword>
<feature type="region of interest" description="Disordered" evidence="11">
    <location>
        <begin position="189"/>
        <end position="274"/>
    </location>
</feature>
<feature type="domain" description="PI31 proteasome regulator N-terminal" evidence="13">
    <location>
        <begin position="29"/>
        <end position="187"/>
    </location>
</feature>
<dbReference type="GO" id="GO:0070628">
    <property type="term" value="F:proteasome binding"/>
    <property type="evidence" value="ECO:0007669"/>
    <property type="project" value="InterPro"/>
</dbReference>
<evidence type="ECO:0000256" key="9">
    <source>
        <dbReference type="ARBA" id="ARBA00022990"/>
    </source>
</evidence>
<gene>
    <name evidence="14" type="ORF">AMS68_005227</name>
</gene>
<dbReference type="InterPro" id="IPR021625">
    <property type="entry name" value="PI31_Prot_N"/>
</dbReference>
<dbReference type="EMBL" id="CP051141">
    <property type="protein sequence ID" value="QIW99709.1"/>
    <property type="molecule type" value="Genomic_DNA"/>
</dbReference>
<dbReference type="GO" id="GO:0004866">
    <property type="term" value="F:endopeptidase inhibitor activity"/>
    <property type="evidence" value="ECO:0007669"/>
    <property type="project" value="InterPro"/>
</dbReference>
<dbReference type="PANTHER" id="PTHR13266">
    <property type="entry name" value="PROTEASOME INHIBITOR"/>
    <property type="match status" value="1"/>
</dbReference>
<dbReference type="Proteomes" id="UP000503462">
    <property type="component" value="Chromosome 3"/>
</dbReference>
<evidence type="ECO:0000256" key="8">
    <source>
        <dbReference type="ARBA" id="ARBA00022942"/>
    </source>
</evidence>
<keyword evidence="4" id="KW-0488">Methylation</keyword>
<evidence type="ECO:0000256" key="1">
    <source>
        <dbReference type="ARBA" id="ARBA00004240"/>
    </source>
</evidence>
<organism evidence="14 15">
    <name type="scientific">Peltaster fructicola</name>
    <dbReference type="NCBI Taxonomy" id="286661"/>
    <lineage>
        <taxon>Eukaryota</taxon>
        <taxon>Fungi</taxon>
        <taxon>Dikarya</taxon>
        <taxon>Ascomycota</taxon>
        <taxon>Pezizomycotina</taxon>
        <taxon>Dothideomycetes</taxon>
        <taxon>Dothideomycetes incertae sedis</taxon>
        <taxon>Peltaster</taxon>
    </lineage>
</organism>
<proteinExistence type="inferred from homology"/>